<name>A0A0E9SFN1_ANGAN</name>
<reference evidence="2" key="2">
    <citation type="journal article" date="2015" name="Fish Shellfish Immunol.">
        <title>Early steps in the European eel (Anguilla anguilla)-Vibrio vulnificus interaction in the gills: Role of the RtxA13 toxin.</title>
        <authorList>
            <person name="Callol A."/>
            <person name="Pajuelo D."/>
            <person name="Ebbesson L."/>
            <person name="Teles M."/>
            <person name="MacKenzie S."/>
            <person name="Amaro C."/>
        </authorList>
    </citation>
    <scope>NUCLEOTIDE SEQUENCE</scope>
</reference>
<reference evidence="2" key="1">
    <citation type="submission" date="2014-11" db="EMBL/GenBank/DDBJ databases">
        <authorList>
            <person name="Amaro Gonzalez C."/>
        </authorList>
    </citation>
    <scope>NUCLEOTIDE SEQUENCE</scope>
</reference>
<protein>
    <submittedName>
        <fullName evidence="2">Uncharacterized protein</fullName>
    </submittedName>
</protein>
<accession>A0A0E9SFN1</accession>
<evidence type="ECO:0000313" key="2">
    <source>
        <dbReference type="EMBL" id="JAH39288.1"/>
    </source>
</evidence>
<feature type="compositionally biased region" description="Polar residues" evidence="1">
    <location>
        <begin position="26"/>
        <end position="36"/>
    </location>
</feature>
<dbReference type="EMBL" id="GBXM01069289">
    <property type="protein sequence ID" value="JAH39288.1"/>
    <property type="molecule type" value="Transcribed_RNA"/>
</dbReference>
<sequence length="50" mass="5441">MEQELTPTETSQEVKRTVLEADLPQSAVSEWGSGNKQGPRGPTGNWVINS</sequence>
<dbReference type="AlphaFoldDB" id="A0A0E9SFN1"/>
<feature type="region of interest" description="Disordered" evidence="1">
    <location>
        <begin position="21"/>
        <end position="50"/>
    </location>
</feature>
<evidence type="ECO:0000256" key="1">
    <source>
        <dbReference type="SAM" id="MobiDB-lite"/>
    </source>
</evidence>
<proteinExistence type="predicted"/>
<organism evidence="2">
    <name type="scientific">Anguilla anguilla</name>
    <name type="common">European freshwater eel</name>
    <name type="synonym">Muraena anguilla</name>
    <dbReference type="NCBI Taxonomy" id="7936"/>
    <lineage>
        <taxon>Eukaryota</taxon>
        <taxon>Metazoa</taxon>
        <taxon>Chordata</taxon>
        <taxon>Craniata</taxon>
        <taxon>Vertebrata</taxon>
        <taxon>Euteleostomi</taxon>
        <taxon>Actinopterygii</taxon>
        <taxon>Neopterygii</taxon>
        <taxon>Teleostei</taxon>
        <taxon>Anguilliformes</taxon>
        <taxon>Anguillidae</taxon>
        <taxon>Anguilla</taxon>
    </lineage>
</organism>